<sequence>MTRVYVDLVEDSLNEYAYAADRAGLSYSLSESAQGLSIELNGFSDKMSVLVEKVLLGVRDLEIKQGRFDVAKERVREAYKNFDYMDPYRQINAFARMLISERSWAPFQMLEELPAVTAEDIRSYFPGLLRQMHIEILVHDNLYKEDALNITKLVKSTLRPYRLPESQWPSRRAIALPNGANHLYERVLKKPDNVNHCLRYIISVGSVSDRSHRAKLLLFCQIAEEPCFNTLRTKEQLGYIVNSAASV</sequence>
<dbReference type="GO" id="GO:0043171">
    <property type="term" value="P:peptide catabolic process"/>
    <property type="evidence" value="ECO:0007669"/>
    <property type="project" value="TreeGrafter"/>
</dbReference>
<dbReference type="InterPro" id="IPR011249">
    <property type="entry name" value="Metalloenz_LuxS/M16"/>
</dbReference>
<dbReference type="SUPFAM" id="SSF63411">
    <property type="entry name" value="LuxS/MPP-like metallohydrolase"/>
    <property type="match status" value="2"/>
</dbReference>
<dbReference type="GO" id="GO:0005829">
    <property type="term" value="C:cytosol"/>
    <property type="evidence" value="ECO:0007669"/>
    <property type="project" value="TreeGrafter"/>
</dbReference>
<dbReference type="InterPro" id="IPR050626">
    <property type="entry name" value="Peptidase_M16"/>
</dbReference>
<proteinExistence type="predicted"/>
<dbReference type="AlphaFoldDB" id="A0AAN4T7F9"/>
<accession>A0AAN4T7F9</accession>
<evidence type="ECO:0000259" key="2">
    <source>
        <dbReference type="Pfam" id="PF16187"/>
    </source>
</evidence>
<organism evidence="3 4">
    <name type="scientific">Aspergillus lentulus</name>
    <dbReference type="NCBI Taxonomy" id="293939"/>
    <lineage>
        <taxon>Eukaryota</taxon>
        <taxon>Fungi</taxon>
        <taxon>Dikarya</taxon>
        <taxon>Ascomycota</taxon>
        <taxon>Pezizomycotina</taxon>
        <taxon>Eurotiomycetes</taxon>
        <taxon>Eurotiomycetidae</taxon>
        <taxon>Eurotiales</taxon>
        <taxon>Aspergillaceae</taxon>
        <taxon>Aspergillus</taxon>
        <taxon>Aspergillus subgen. Fumigati</taxon>
    </lineage>
</organism>
<dbReference type="Proteomes" id="UP000051487">
    <property type="component" value="Unassembled WGS sequence"/>
</dbReference>
<dbReference type="GO" id="GO:0004222">
    <property type="term" value="F:metalloendopeptidase activity"/>
    <property type="evidence" value="ECO:0007669"/>
    <property type="project" value="TreeGrafter"/>
</dbReference>
<evidence type="ECO:0000313" key="3">
    <source>
        <dbReference type="EMBL" id="GAQ03933.1"/>
    </source>
</evidence>
<dbReference type="Gene3D" id="3.30.830.10">
    <property type="entry name" value="Metalloenzyme, LuxS/M16 peptidase-like"/>
    <property type="match status" value="2"/>
</dbReference>
<dbReference type="Pfam" id="PF16187">
    <property type="entry name" value="Peptidase_M16_M"/>
    <property type="match status" value="1"/>
</dbReference>
<name>A0AAN4T7F9_ASPLE</name>
<dbReference type="PANTHER" id="PTHR43690">
    <property type="entry name" value="NARDILYSIN"/>
    <property type="match status" value="1"/>
</dbReference>
<dbReference type="GO" id="GO:0051603">
    <property type="term" value="P:proteolysis involved in protein catabolic process"/>
    <property type="evidence" value="ECO:0007669"/>
    <property type="project" value="TreeGrafter"/>
</dbReference>
<evidence type="ECO:0000313" key="4">
    <source>
        <dbReference type="Proteomes" id="UP000051487"/>
    </source>
</evidence>
<dbReference type="EMBL" id="BCLY01000001">
    <property type="protein sequence ID" value="GAQ03933.1"/>
    <property type="molecule type" value="Genomic_DNA"/>
</dbReference>
<dbReference type="GO" id="GO:0046872">
    <property type="term" value="F:metal ion binding"/>
    <property type="evidence" value="ECO:0007669"/>
    <property type="project" value="UniProtKB-KW"/>
</dbReference>
<dbReference type="PANTHER" id="PTHR43690:SF18">
    <property type="entry name" value="INSULIN-DEGRADING ENZYME-RELATED"/>
    <property type="match status" value="1"/>
</dbReference>
<dbReference type="InterPro" id="IPR032632">
    <property type="entry name" value="Peptidase_M16_M"/>
</dbReference>
<dbReference type="GO" id="GO:0005739">
    <property type="term" value="C:mitochondrion"/>
    <property type="evidence" value="ECO:0007669"/>
    <property type="project" value="TreeGrafter"/>
</dbReference>
<comment type="caution">
    <text evidence="3">The sequence shown here is derived from an EMBL/GenBank/DDBJ whole genome shotgun (WGS) entry which is preliminary data.</text>
</comment>
<keyword evidence="1" id="KW-0479">Metal-binding</keyword>
<feature type="domain" description="Peptidase M16 middle/third" evidence="2">
    <location>
        <begin position="1"/>
        <end position="112"/>
    </location>
</feature>
<protein>
    <recommendedName>
        <fullName evidence="2">Peptidase M16 middle/third domain-containing protein</fullName>
    </recommendedName>
</protein>
<evidence type="ECO:0000256" key="1">
    <source>
        <dbReference type="ARBA" id="ARBA00022723"/>
    </source>
</evidence>
<gene>
    <name evidence="3" type="ORF">ALT_1254</name>
</gene>
<reference evidence="3 4" key="1">
    <citation type="submission" date="2015-11" db="EMBL/GenBank/DDBJ databases">
        <title>Aspergillus lentulus strain IFM 54703T.</title>
        <authorList>
            <person name="Kusuya Y."/>
            <person name="Sakai K."/>
            <person name="Kamei K."/>
            <person name="Takahashi H."/>
            <person name="Yaguchi T."/>
        </authorList>
    </citation>
    <scope>NUCLEOTIDE SEQUENCE [LARGE SCALE GENOMIC DNA]</scope>
    <source>
        <strain evidence="3 4">IFM 54703</strain>
    </source>
</reference>